<keyword evidence="3" id="KW-1185">Reference proteome</keyword>
<feature type="compositionally biased region" description="Polar residues" evidence="1">
    <location>
        <begin position="164"/>
        <end position="174"/>
    </location>
</feature>
<name>A0A318I5Y1_9BACT</name>
<protein>
    <submittedName>
        <fullName evidence="2">Uncharacterized protein</fullName>
    </submittedName>
</protein>
<feature type="compositionally biased region" description="Basic residues" evidence="1">
    <location>
        <begin position="230"/>
        <end position="239"/>
    </location>
</feature>
<gene>
    <name evidence="2" type="ORF">EJ73_00102</name>
</gene>
<dbReference type="Proteomes" id="UP000248314">
    <property type="component" value="Unassembled WGS sequence"/>
</dbReference>
<organism evidence="2 3">
    <name type="scientific">Hoylesella shahii DSM 15611 = JCM 12083</name>
    <dbReference type="NCBI Taxonomy" id="1122991"/>
    <lineage>
        <taxon>Bacteria</taxon>
        <taxon>Pseudomonadati</taxon>
        <taxon>Bacteroidota</taxon>
        <taxon>Bacteroidia</taxon>
        <taxon>Bacteroidales</taxon>
        <taxon>Prevotellaceae</taxon>
        <taxon>Hoylesella</taxon>
    </lineage>
</organism>
<proteinExistence type="predicted"/>
<feature type="region of interest" description="Disordered" evidence="1">
    <location>
        <begin position="139"/>
        <end position="174"/>
    </location>
</feature>
<evidence type="ECO:0000313" key="2">
    <source>
        <dbReference type="EMBL" id="PXX24836.1"/>
    </source>
</evidence>
<evidence type="ECO:0000256" key="1">
    <source>
        <dbReference type="SAM" id="MobiDB-lite"/>
    </source>
</evidence>
<accession>A0A318I5Y1</accession>
<sequence>MNVFVKPNEQYRACSNIVMARIGNRQHGALGEVERQNALFEEREKRQELKHIFHMKTNGKSICATLKQVRKCVADTNGIVYTPKDCHFEGDCNGTCPACEAEVRYLEHQLSLLRKAGKAATVMGVAVGMTMVAGCKQGSNNAPSVTAPGTEQPKRVETGGKTCPTRNTSRTDTSLLKNTNGADDGLLIQGEISIDSVVEAAERCTSDPFPLGKIAPDKAENKGTTQTLKAYKKNARRPR</sequence>
<dbReference type="AlphaFoldDB" id="A0A318I5Y1"/>
<feature type="compositionally biased region" description="Polar residues" evidence="1">
    <location>
        <begin position="139"/>
        <end position="149"/>
    </location>
</feature>
<dbReference type="EMBL" id="QJJX01000001">
    <property type="protein sequence ID" value="PXX24836.1"/>
    <property type="molecule type" value="Genomic_DNA"/>
</dbReference>
<comment type="caution">
    <text evidence="2">The sequence shown here is derived from an EMBL/GenBank/DDBJ whole genome shotgun (WGS) entry which is preliminary data.</text>
</comment>
<evidence type="ECO:0000313" key="3">
    <source>
        <dbReference type="Proteomes" id="UP000248314"/>
    </source>
</evidence>
<reference evidence="2 3" key="1">
    <citation type="submission" date="2018-05" db="EMBL/GenBank/DDBJ databases">
        <title>Genomic Encyclopedia of Type Strains, Phase I: the one thousand microbial genomes (KMG-I) project.</title>
        <authorList>
            <person name="Kyrpides N."/>
        </authorList>
    </citation>
    <scope>NUCLEOTIDE SEQUENCE [LARGE SCALE GENOMIC DNA]</scope>
    <source>
        <strain evidence="2 3">DSM 15611</strain>
    </source>
</reference>
<feature type="region of interest" description="Disordered" evidence="1">
    <location>
        <begin position="207"/>
        <end position="239"/>
    </location>
</feature>